<evidence type="ECO:0000313" key="2">
    <source>
        <dbReference type="Proteomes" id="UP001152302"/>
    </source>
</evidence>
<accession>A0A9X4R390</accession>
<dbReference type="EMBL" id="JAMBPX010000019">
    <property type="protein sequence ID" value="MDG0860759.1"/>
    <property type="molecule type" value="Genomic_DNA"/>
</dbReference>
<protein>
    <submittedName>
        <fullName evidence="1">Uncharacterized protein</fullName>
    </submittedName>
</protein>
<dbReference type="AlphaFoldDB" id="A0A9X4R390"/>
<comment type="caution">
    <text evidence="1">The sequence shown here is derived from an EMBL/GenBank/DDBJ whole genome shotgun (WGS) entry which is preliminary data.</text>
</comment>
<evidence type="ECO:0000313" key="1">
    <source>
        <dbReference type="EMBL" id="MDG0860759.1"/>
    </source>
</evidence>
<proteinExistence type="predicted"/>
<dbReference type="SUPFAM" id="SSF51197">
    <property type="entry name" value="Clavaminate synthase-like"/>
    <property type="match status" value="1"/>
</dbReference>
<name>A0A9X4R390_9STAP</name>
<reference evidence="1" key="1">
    <citation type="submission" date="2022-05" db="EMBL/GenBank/DDBJ databases">
        <title>Comparative genomics of Staphylococcus equorum isolates.</title>
        <authorList>
            <person name="Luelf R.H."/>
        </authorList>
    </citation>
    <scope>NUCLEOTIDE SEQUENCE</scope>
    <source>
        <strain evidence="1">TMW 2.2343</strain>
    </source>
</reference>
<sequence>MNLNGYVVVRNVFSEEEIDDLHELISESSKIATFDLEKTTVGGGIAEKKLSKL</sequence>
<organism evidence="1 2">
    <name type="scientific">Staphylococcus equorum</name>
    <dbReference type="NCBI Taxonomy" id="246432"/>
    <lineage>
        <taxon>Bacteria</taxon>
        <taxon>Bacillati</taxon>
        <taxon>Bacillota</taxon>
        <taxon>Bacilli</taxon>
        <taxon>Bacillales</taxon>
        <taxon>Staphylococcaceae</taxon>
        <taxon>Staphylococcus</taxon>
    </lineage>
</organism>
<dbReference type="Proteomes" id="UP001152302">
    <property type="component" value="Unassembled WGS sequence"/>
</dbReference>
<gene>
    <name evidence="1" type="ORF">M4L21_15830</name>
</gene>
<dbReference type="RefSeq" id="WP_277595937.1">
    <property type="nucleotide sequence ID" value="NZ_JAMBPX010000019.1"/>
</dbReference>